<comment type="caution">
    <text evidence="1">The sequence shown here is derived from an EMBL/GenBank/DDBJ whole genome shotgun (WGS) entry which is preliminary data.</text>
</comment>
<accession>A0ACC6CAI2</accession>
<sequence length="351" mass="38924">MSGRLHAIWRAWRSVRRRELTLFVCVALLFGAIDLSAMLEKRVDGELLPQVLARQFLVPQLTALMLMLCWLPVSRSALQGAARLRSLIGAVLLGALLGVAASTLLMQWLDWPSMCDVVAAQAGKPPCSTISVPTLLGDALWVTLPSLLVFFMMDTRSRRQRQGEAVQTLLREHAELRRQALASRLATLQAQVEPGLLFDALVSVEQAYARQAGDASERLERLIRHLRVALPRLREAGATLHSEAELIDSHLALLRDLHGHPPAFEAHLGERAGQCLPPMLLLPLVQRAMRLDAPTRCWLEAGPPLRLRFDRPGLCAEDAELAALRERITVLGGRLSCHSHDGHTEFRLDLP</sequence>
<keyword evidence="1" id="KW-0418">Kinase</keyword>
<evidence type="ECO:0000313" key="1">
    <source>
        <dbReference type="EMBL" id="MCY4745406.1"/>
    </source>
</evidence>
<keyword evidence="1" id="KW-0808">Transferase</keyword>
<name>A0ACC6CAI2_9BURK</name>
<keyword evidence="2" id="KW-1185">Reference proteome</keyword>
<proteinExistence type="predicted"/>
<dbReference type="Proteomes" id="UP001076464">
    <property type="component" value="Unassembled WGS sequence"/>
</dbReference>
<organism evidence="1 2">
    <name type="scientific">Roseateles hydrophilus</name>
    <dbReference type="NCBI Taxonomy" id="2975054"/>
    <lineage>
        <taxon>Bacteria</taxon>
        <taxon>Pseudomonadati</taxon>
        <taxon>Pseudomonadota</taxon>
        <taxon>Betaproteobacteria</taxon>
        <taxon>Burkholderiales</taxon>
        <taxon>Sphaerotilaceae</taxon>
        <taxon>Roseateles</taxon>
    </lineage>
</organism>
<reference evidence="1" key="1">
    <citation type="submission" date="2022-08" db="EMBL/GenBank/DDBJ databases">
        <title>Genome sequencing of Pelomonas sp. UHG3.</title>
        <authorList>
            <person name="So Y."/>
        </authorList>
    </citation>
    <scope>NUCLEOTIDE SEQUENCE</scope>
    <source>
        <strain evidence="1">UHG3</strain>
    </source>
</reference>
<gene>
    <name evidence="1" type="ORF">NYO99_10530</name>
</gene>
<protein>
    <submittedName>
        <fullName evidence="1">Histidine kinase</fullName>
    </submittedName>
</protein>
<dbReference type="EMBL" id="JAPPUY010000002">
    <property type="protein sequence ID" value="MCY4745406.1"/>
    <property type="molecule type" value="Genomic_DNA"/>
</dbReference>
<evidence type="ECO:0000313" key="2">
    <source>
        <dbReference type="Proteomes" id="UP001076464"/>
    </source>
</evidence>